<evidence type="ECO:0000259" key="3">
    <source>
        <dbReference type="PROSITE" id="PS50112"/>
    </source>
</evidence>
<dbReference type="CDD" id="cd12914">
    <property type="entry name" value="PDC1_DGC_like"/>
    <property type="match status" value="1"/>
</dbReference>
<dbReference type="Proteomes" id="UP000718593">
    <property type="component" value="Unassembled WGS sequence"/>
</dbReference>
<dbReference type="InterPro" id="IPR000160">
    <property type="entry name" value="GGDEF_dom"/>
</dbReference>
<dbReference type="SMART" id="SM00267">
    <property type="entry name" value="GGDEF"/>
    <property type="match status" value="1"/>
</dbReference>
<feature type="domain" description="EAL" evidence="5">
    <location>
        <begin position="752"/>
        <end position="1006"/>
    </location>
</feature>
<dbReference type="CDD" id="cd01949">
    <property type="entry name" value="GGDEF"/>
    <property type="match status" value="1"/>
</dbReference>
<comment type="caution">
    <text evidence="7">The sequence shown here is derived from an EMBL/GenBank/DDBJ whole genome shotgun (WGS) entry which is preliminary data.</text>
</comment>
<organism evidence="7 8">
    <name type="scientific">Dechloromonas agitata</name>
    <dbReference type="NCBI Taxonomy" id="73030"/>
    <lineage>
        <taxon>Bacteria</taxon>
        <taxon>Pseudomonadati</taxon>
        <taxon>Pseudomonadota</taxon>
        <taxon>Betaproteobacteria</taxon>
        <taxon>Rhodocyclales</taxon>
        <taxon>Azonexaceae</taxon>
        <taxon>Dechloromonas</taxon>
    </lineage>
</organism>
<dbReference type="InterPro" id="IPR029787">
    <property type="entry name" value="Nucleotide_cyclase"/>
</dbReference>
<feature type="transmembrane region" description="Helical" evidence="2">
    <location>
        <begin position="12"/>
        <end position="32"/>
    </location>
</feature>
<reference evidence="7" key="1">
    <citation type="submission" date="2020-04" db="EMBL/GenBank/DDBJ databases">
        <title>Deep metagenomics examines the oral microbiome during advanced dental caries in children, revealing novel taxa and co-occurrences with host molecules.</title>
        <authorList>
            <person name="Baker J.L."/>
            <person name="Morton J.T."/>
            <person name="Dinis M."/>
            <person name="Alvarez R."/>
            <person name="Tran N.C."/>
            <person name="Knight R."/>
            <person name="Edlund A."/>
        </authorList>
    </citation>
    <scope>NUCLEOTIDE SEQUENCE</scope>
    <source>
        <strain evidence="7">JCVI_32_bin.24</strain>
    </source>
</reference>
<dbReference type="SUPFAM" id="SSF55073">
    <property type="entry name" value="Nucleotide cyclase"/>
    <property type="match status" value="1"/>
</dbReference>
<dbReference type="PANTHER" id="PTHR44757:SF2">
    <property type="entry name" value="BIOFILM ARCHITECTURE MAINTENANCE PROTEIN MBAA"/>
    <property type="match status" value="1"/>
</dbReference>
<evidence type="ECO:0000259" key="4">
    <source>
        <dbReference type="PROSITE" id="PS50113"/>
    </source>
</evidence>
<dbReference type="InterPro" id="IPR035965">
    <property type="entry name" value="PAS-like_dom_sf"/>
</dbReference>
<dbReference type="SUPFAM" id="SSF141868">
    <property type="entry name" value="EAL domain-like"/>
    <property type="match status" value="1"/>
</dbReference>
<keyword evidence="2" id="KW-0812">Transmembrane</keyword>
<dbReference type="GO" id="GO:0071732">
    <property type="term" value="P:cellular response to nitric oxide"/>
    <property type="evidence" value="ECO:0007669"/>
    <property type="project" value="UniProtKB-ARBA"/>
</dbReference>
<dbReference type="InterPro" id="IPR052155">
    <property type="entry name" value="Biofilm_reg_signaling"/>
</dbReference>
<dbReference type="PROSITE" id="PS50112">
    <property type="entry name" value="PAS"/>
    <property type="match status" value="1"/>
</dbReference>
<gene>
    <name evidence="7" type="ORF">HXL68_10145</name>
</gene>
<dbReference type="InterPro" id="IPR000700">
    <property type="entry name" value="PAS-assoc_C"/>
</dbReference>
<sequence>MSEQNARYGYRLWVALIALVVGGFFLLAYVLWSAYRDVWANAQLVASSQAEMVDARFDATLRRVEATLGDLAVRVPVEAYEASEVDHFRASIEGELERMRQAFPEVAGFRVINVTGDVLYRSGGGEYTNIADRSYFRIPKENPEAGLVFSEVLMSRITGRPALVASRAVRTRDGRFLGVISAAIELSYFEVLFRSARVGTAGALAIWRSDLHALVVHHPPVPGALNQALDPQHPILLRLQAGERQGIAELNAQVDGVLRVYGFRQLERYPFFVQAGLAKEDVMAVWRQRVLLVALLGGVLFVGLILVVIGLYRSQRREQAVTHELRRNDERLNAAQRIARLGSWEIEWPERRVRCSAELFRIFEIPEAVQPIAQYADFMAHVHPDDRERVDKSFEELIATRQPMMLKHRLLLPDGRIKHVLECGELEVSAGGVPLKVIGTSQDVTAEQEMSSQMQLLASAVQYSGEAILITDTDNRIVTVNPAFTELTGYEAAEAIGRNPSFLSAGRTTPEEYAQLWSSLNERGFWQGEIWDRRKDGGVYPKWMSISVIRNEEGSVRYYVAHFTDVSSERAAEERLHHIAHHDVLTGLFNRFSLKGHLDQALAAARRDGSRVALLFIDLDRFKVINDTLGHHVGDELLIEVGRRLEETVRDSDVVARLGGDEFVIMLTGIEHSSATAVVAEKLVFNIGRSYQIGGFDLYTSPSIGIAIYPIDGQDGETLMKNADAAMYHAKMAGRNNFQFFDQKMNDAAVDRLKIEHSLRQALANEEFCLHYQPVIELPSGRVRGVEALVRWQHPERGLLAPARFIGVAEETGLIQPLGEWVLWAACRQLAEFRAAGLTDLRMAINISAIQMRNGNLPLLVRGILEAYDLPAEQVMLEITESVAMEQPTETVRILDLLHDMGVSLAIDDFGTGYSSLSYLHMFPLDHLKLDRSFVEEIGQSTDGSVICDATIGLAHSLGLKVVAEGIETEEQLEYLKHIGCDMGQGYLFSRPIPAEQVIDFIRRRAV</sequence>
<dbReference type="Pfam" id="PF08447">
    <property type="entry name" value="PAS_3"/>
    <property type="match status" value="1"/>
</dbReference>
<evidence type="ECO:0000256" key="1">
    <source>
        <dbReference type="ARBA" id="ARBA00051114"/>
    </source>
</evidence>
<feature type="transmembrane region" description="Helical" evidence="2">
    <location>
        <begin position="290"/>
        <end position="312"/>
    </location>
</feature>
<dbReference type="PROSITE" id="PS50887">
    <property type="entry name" value="GGDEF"/>
    <property type="match status" value="1"/>
</dbReference>
<dbReference type="SUPFAM" id="SSF55785">
    <property type="entry name" value="PYP-like sensor domain (PAS domain)"/>
    <property type="match status" value="2"/>
</dbReference>
<dbReference type="NCBIfam" id="TIGR00229">
    <property type="entry name" value="sensory_box"/>
    <property type="match status" value="1"/>
</dbReference>
<dbReference type="InterPro" id="IPR035919">
    <property type="entry name" value="EAL_sf"/>
</dbReference>
<keyword evidence="2" id="KW-1133">Transmembrane helix</keyword>
<dbReference type="InterPro" id="IPR043128">
    <property type="entry name" value="Rev_trsase/Diguanyl_cyclase"/>
</dbReference>
<name>A0A930G203_9RHOO</name>
<dbReference type="Gene3D" id="2.10.70.100">
    <property type="match status" value="1"/>
</dbReference>
<evidence type="ECO:0000256" key="2">
    <source>
        <dbReference type="SAM" id="Phobius"/>
    </source>
</evidence>
<feature type="domain" description="PAS" evidence="3">
    <location>
        <begin position="453"/>
        <end position="499"/>
    </location>
</feature>
<dbReference type="CDD" id="cd00130">
    <property type="entry name" value="PAS"/>
    <property type="match status" value="2"/>
</dbReference>
<comment type="catalytic activity">
    <reaction evidence="1">
        <text>3',3'-c-di-GMP + H2O = 5'-phosphoguanylyl(3'-&gt;5')guanosine + H(+)</text>
        <dbReference type="Rhea" id="RHEA:24902"/>
        <dbReference type="ChEBI" id="CHEBI:15377"/>
        <dbReference type="ChEBI" id="CHEBI:15378"/>
        <dbReference type="ChEBI" id="CHEBI:58754"/>
        <dbReference type="ChEBI" id="CHEBI:58805"/>
        <dbReference type="EC" id="3.1.4.52"/>
    </reaction>
    <physiologicalReaction direction="left-to-right" evidence="1">
        <dbReference type="Rhea" id="RHEA:24903"/>
    </physiologicalReaction>
</comment>
<dbReference type="SMART" id="SM00086">
    <property type="entry name" value="PAC"/>
    <property type="match status" value="2"/>
</dbReference>
<dbReference type="InterPro" id="IPR000014">
    <property type="entry name" value="PAS"/>
</dbReference>
<proteinExistence type="predicted"/>
<keyword evidence="2" id="KW-0472">Membrane</keyword>
<dbReference type="InterPro" id="IPR001610">
    <property type="entry name" value="PAC"/>
</dbReference>
<dbReference type="CDD" id="cd12915">
    <property type="entry name" value="PDC2_DGC_like"/>
    <property type="match status" value="1"/>
</dbReference>
<dbReference type="Gene3D" id="3.30.70.270">
    <property type="match status" value="1"/>
</dbReference>
<dbReference type="PROSITE" id="PS50883">
    <property type="entry name" value="EAL"/>
    <property type="match status" value="1"/>
</dbReference>
<dbReference type="Pfam" id="PF00563">
    <property type="entry name" value="EAL"/>
    <property type="match status" value="1"/>
</dbReference>
<feature type="domain" description="GGDEF" evidence="6">
    <location>
        <begin position="610"/>
        <end position="743"/>
    </location>
</feature>
<dbReference type="PANTHER" id="PTHR44757">
    <property type="entry name" value="DIGUANYLATE CYCLASE DGCP"/>
    <property type="match status" value="1"/>
</dbReference>
<accession>A0A930G203</accession>
<dbReference type="GO" id="GO:0071111">
    <property type="term" value="F:cyclic-guanylate-specific phosphodiesterase activity"/>
    <property type="evidence" value="ECO:0007669"/>
    <property type="project" value="UniProtKB-EC"/>
</dbReference>
<protein>
    <submittedName>
        <fullName evidence="7">EAL domain-containing protein</fullName>
    </submittedName>
</protein>
<dbReference type="Gene3D" id="3.30.450.20">
    <property type="entry name" value="PAS domain"/>
    <property type="match status" value="4"/>
</dbReference>
<dbReference type="Pfam" id="PF13426">
    <property type="entry name" value="PAS_9"/>
    <property type="match status" value="1"/>
</dbReference>
<dbReference type="InterPro" id="IPR013655">
    <property type="entry name" value="PAS_fold_3"/>
</dbReference>
<dbReference type="Gene3D" id="3.20.20.450">
    <property type="entry name" value="EAL domain"/>
    <property type="match status" value="1"/>
</dbReference>
<dbReference type="SMART" id="SM00091">
    <property type="entry name" value="PAS"/>
    <property type="match status" value="1"/>
</dbReference>
<dbReference type="EMBL" id="JABZMI010000197">
    <property type="protein sequence ID" value="MBF1165392.1"/>
    <property type="molecule type" value="Genomic_DNA"/>
</dbReference>
<dbReference type="FunFam" id="3.20.20.450:FF:000001">
    <property type="entry name" value="Cyclic di-GMP phosphodiesterase yahA"/>
    <property type="match status" value="1"/>
</dbReference>
<dbReference type="CDD" id="cd01948">
    <property type="entry name" value="EAL"/>
    <property type="match status" value="1"/>
</dbReference>
<feature type="domain" description="PAC" evidence="4">
    <location>
        <begin position="526"/>
        <end position="578"/>
    </location>
</feature>
<dbReference type="InterPro" id="IPR001633">
    <property type="entry name" value="EAL_dom"/>
</dbReference>
<dbReference type="FunFam" id="3.30.70.270:FF:000001">
    <property type="entry name" value="Diguanylate cyclase domain protein"/>
    <property type="match status" value="1"/>
</dbReference>
<evidence type="ECO:0000259" key="6">
    <source>
        <dbReference type="PROSITE" id="PS50887"/>
    </source>
</evidence>
<evidence type="ECO:0000259" key="5">
    <source>
        <dbReference type="PROSITE" id="PS50883"/>
    </source>
</evidence>
<dbReference type="Pfam" id="PF00990">
    <property type="entry name" value="GGDEF"/>
    <property type="match status" value="1"/>
</dbReference>
<dbReference type="NCBIfam" id="TIGR00254">
    <property type="entry name" value="GGDEF"/>
    <property type="match status" value="1"/>
</dbReference>
<dbReference type="SMART" id="SM00052">
    <property type="entry name" value="EAL"/>
    <property type="match status" value="1"/>
</dbReference>
<evidence type="ECO:0000313" key="7">
    <source>
        <dbReference type="EMBL" id="MBF1165392.1"/>
    </source>
</evidence>
<evidence type="ECO:0000313" key="8">
    <source>
        <dbReference type="Proteomes" id="UP000718593"/>
    </source>
</evidence>
<dbReference type="AlphaFoldDB" id="A0A930G203"/>
<dbReference type="PROSITE" id="PS50113">
    <property type="entry name" value="PAC"/>
    <property type="match status" value="1"/>
</dbReference>